<feature type="chain" id="PRO_5041968450" description="Chitin-binding type-2 domain-containing protein" evidence="1">
    <location>
        <begin position="21"/>
        <end position="325"/>
    </location>
</feature>
<sequence length="325" mass="35245">MACLMLGGCFLAWALAATEASLHCPQSARMAWIPASGIDVDGPWDSYPAPESACCDNPAPNAPFNAQEKCSLCYNLTKSTPGFAADPNNCQKFYMCEPAGGPDKWNVFPMTCPDCTFWDQDKLTCVQVDPSCLKSVSVATDAPVTALPEVDDMFCIDFETDDLVSVTKGVYRPWVLNDGVHIINDPLGGSADQGIISNDCFGGAVNAPGNSLFASAQGTYLSAGFKAPPITLGGDPGNNPFNQWRHVVMTWRNGMYELDVIDPLNIVRMGPIPWPGPIRNSHCPLVIGSYIKDRLTSYFHGYIDDRLEIAIHLLQEVSFGCICCQ</sequence>
<dbReference type="GO" id="GO:0008061">
    <property type="term" value="F:chitin binding"/>
    <property type="evidence" value="ECO:0007669"/>
    <property type="project" value="InterPro"/>
</dbReference>
<dbReference type="InterPro" id="IPR013320">
    <property type="entry name" value="ConA-like_dom_sf"/>
</dbReference>
<gene>
    <name evidence="3" type="ORF">NP493_615g01049</name>
</gene>
<organism evidence="3 4">
    <name type="scientific">Ridgeia piscesae</name>
    <name type="common">Tubeworm</name>
    <dbReference type="NCBI Taxonomy" id="27915"/>
    <lineage>
        <taxon>Eukaryota</taxon>
        <taxon>Metazoa</taxon>
        <taxon>Spiralia</taxon>
        <taxon>Lophotrochozoa</taxon>
        <taxon>Annelida</taxon>
        <taxon>Polychaeta</taxon>
        <taxon>Sedentaria</taxon>
        <taxon>Canalipalpata</taxon>
        <taxon>Sabellida</taxon>
        <taxon>Siboglinidae</taxon>
        <taxon>Ridgeia</taxon>
    </lineage>
</organism>
<dbReference type="SUPFAM" id="SSF57625">
    <property type="entry name" value="Invertebrate chitin-binding proteins"/>
    <property type="match status" value="1"/>
</dbReference>
<evidence type="ECO:0000313" key="3">
    <source>
        <dbReference type="EMBL" id="KAK2177173.1"/>
    </source>
</evidence>
<accession>A0AAD9NQM9</accession>
<proteinExistence type="predicted"/>
<feature type="domain" description="Chitin-binding type-2" evidence="2">
    <location>
        <begin position="68"/>
        <end position="134"/>
    </location>
</feature>
<evidence type="ECO:0000313" key="4">
    <source>
        <dbReference type="Proteomes" id="UP001209878"/>
    </source>
</evidence>
<dbReference type="SMART" id="SM00494">
    <property type="entry name" value="ChtBD2"/>
    <property type="match status" value="1"/>
</dbReference>
<dbReference type="Gene3D" id="2.170.140.10">
    <property type="entry name" value="Chitin binding domain"/>
    <property type="match status" value="1"/>
</dbReference>
<keyword evidence="1" id="KW-0732">Signal</keyword>
<dbReference type="AlphaFoldDB" id="A0AAD9NQM9"/>
<comment type="caution">
    <text evidence="3">The sequence shown here is derived from an EMBL/GenBank/DDBJ whole genome shotgun (WGS) entry which is preliminary data.</text>
</comment>
<dbReference type="InterPro" id="IPR036508">
    <property type="entry name" value="Chitin-bd_dom_sf"/>
</dbReference>
<feature type="signal peptide" evidence="1">
    <location>
        <begin position="1"/>
        <end position="20"/>
    </location>
</feature>
<protein>
    <recommendedName>
        <fullName evidence="2">Chitin-binding type-2 domain-containing protein</fullName>
    </recommendedName>
</protein>
<dbReference type="GO" id="GO:0005576">
    <property type="term" value="C:extracellular region"/>
    <property type="evidence" value="ECO:0007669"/>
    <property type="project" value="InterPro"/>
</dbReference>
<dbReference type="InterPro" id="IPR002557">
    <property type="entry name" value="Chitin-bd_dom"/>
</dbReference>
<name>A0AAD9NQM9_RIDPI</name>
<keyword evidence="4" id="KW-1185">Reference proteome</keyword>
<dbReference type="Pfam" id="PF01607">
    <property type="entry name" value="CBM_14"/>
    <property type="match status" value="1"/>
</dbReference>
<reference evidence="3" key="1">
    <citation type="journal article" date="2023" name="Mol. Biol. Evol.">
        <title>Third-Generation Sequencing Reveals the Adaptive Role of the Epigenome in Three Deep-Sea Polychaetes.</title>
        <authorList>
            <person name="Perez M."/>
            <person name="Aroh O."/>
            <person name="Sun Y."/>
            <person name="Lan Y."/>
            <person name="Juniper S.K."/>
            <person name="Young C.R."/>
            <person name="Angers B."/>
            <person name="Qian P.Y."/>
        </authorList>
    </citation>
    <scope>NUCLEOTIDE SEQUENCE</scope>
    <source>
        <strain evidence="3">R07B-5</strain>
    </source>
</reference>
<dbReference type="Proteomes" id="UP001209878">
    <property type="component" value="Unassembled WGS sequence"/>
</dbReference>
<evidence type="ECO:0000256" key="1">
    <source>
        <dbReference type="SAM" id="SignalP"/>
    </source>
</evidence>
<dbReference type="EMBL" id="JAODUO010000615">
    <property type="protein sequence ID" value="KAK2177173.1"/>
    <property type="molecule type" value="Genomic_DNA"/>
</dbReference>
<dbReference type="SUPFAM" id="SSF49899">
    <property type="entry name" value="Concanavalin A-like lectins/glucanases"/>
    <property type="match status" value="1"/>
</dbReference>
<evidence type="ECO:0000259" key="2">
    <source>
        <dbReference type="SMART" id="SM00494"/>
    </source>
</evidence>